<gene>
    <name evidence="1" type="ORF">D7X32_38830</name>
</gene>
<organism evidence="1 2">
    <name type="scientific">Corallococcus carmarthensis</name>
    <dbReference type="NCBI Taxonomy" id="2316728"/>
    <lineage>
        <taxon>Bacteria</taxon>
        <taxon>Pseudomonadati</taxon>
        <taxon>Myxococcota</taxon>
        <taxon>Myxococcia</taxon>
        <taxon>Myxococcales</taxon>
        <taxon>Cystobacterineae</taxon>
        <taxon>Myxococcaceae</taxon>
        <taxon>Corallococcus</taxon>
    </lineage>
</organism>
<dbReference type="Proteomes" id="UP000268313">
    <property type="component" value="Unassembled WGS sequence"/>
</dbReference>
<evidence type="ECO:0000313" key="2">
    <source>
        <dbReference type="Proteomes" id="UP000268313"/>
    </source>
</evidence>
<dbReference type="EMBL" id="RAWE01000257">
    <property type="protein sequence ID" value="RKG95506.1"/>
    <property type="molecule type" value="Genomic_DNA"/>
</dbReference>
<dbReference type="AlphaFoldDB" id="A0A3A8JKN2"/>
<evidence type="ECO:0000313" key="1">
    <source>
        <dbReference type="EMBL" id="RKG95506.1"/>
    </source>
</evidence>
<comment type="caution">
    <text evidence="1">The sequence shown here is derived from an EMBL/GenBank/DDBJ whole genome shotgun (WGS) entry which is preliminary data.</text>
</comment>
<protein>
    <recommendedName>
        <fullName evidence="3">Cys-rich protein</fullName>
    </recommendedName>
</protein>
<keyword evidence="2" id="KW-1185">Reference proteome</keyword>
<evidence type="ECO:0008006" key="3">
    <source>
        <dbReference type="Google" id="ProtNLM"/>
    </source>
</evidence>
<dbReference type="OrthoDB" id="9862926at2"/>
<sequence>MSIATKGREDMKKQWGWGLAVGAALFVAPAAWAKDCAQVCVDDLARNTKLCKERSKRQVECVQMFTKIKDTCLKECKNPSKEDSPPPEDAE</sequence>
<proteinExistence type="predicted"/>
<accession>A0A3A8JKN2</accession>
<name>A0A3A8JKN2_9BACT</name>
<reference evidence="2" key="1">
    <citation type="submission" date="2018-09" db="EMBL/GenBank/DDBJ databases">
        <authorList>
            <person name="Livingstone P.G."/>
            <person name="Whitworth D.E."/>
        </authorList>
    </citation>
    <scope>NUCLEOTIDE SEQUENCE [LARGE SCALE GENOMIC DNA]</scope>
    <source>
        <strain evidence="2">CA043D</strain>
    </source>
</reference>
<dbReference type="RefSeq" id="WP_120607566.1">
    <property type="nucleotide sequence ID" value="NZ_JABFJX010000295.1"/>
</dbReference>